<feature type="region of interest" description="Disordered" evidence="1">
    <location>
        <begin position="257"/>
        <end position="280"/>
    </location>
</feature>
<evidence type="ECO:0000313" key="3">
    <source>
        <dbReference type="Proteomes" id="UP000276259"/>
    </source>
</evidence>
<keyword evidence="3" id="KW-1185">Reference proteome</keyword>
<feature type="compositionally biased region" description="Basic residues" evidence="1">
    <location>
        <begin position="262"/>
        <end position="280"/>
    </location>
</feature>
<organism evidence="2 3">
    <name type="scientific">Bacilladnaviridae sp. isolate ctdc18</name>
    <dbReference type="NCBI Taxonomy" id="3070177"/>
    <lineage>
        <taxon>Viruses</taxon>
        <taxon>Monodnaviria</taxon>
        <taxon>Shotokuvirae</taxon>
        <taxon>Cressdnaviricota</taxon>
        <taxon>Arfiviricetes</taxon>
        <taxon>Baphyvirales</taxon>
        <taxon>Bacilladnaviridae</taxon>
        <taxon>Protobacilladnavirus</taxon>
        <taxon>Protobacilladnavirus redsnap</taxon>
    </lineage>
</organism>
<sequence length="280" mass="30438">MKKSKLDQGLFDAYQDPDLFVLRKNKWTGKTEMIIAGTPDWKTWRGAGQWVQNVAEVGKASSGVVLEVGTAAAGVVGAATSWLGPEVSVPAAAFVELKTAEVAAGLNTAGMISGHFRGEYVDYLEQVAIDNDVEVIYGHSRGAAIMNQMDVPTSTIKIGLDGATALDAGQSNYLNLVDGSDLDHMFTLTGSKHAQVITGRSKHHVTRSASDPAITTRDPESLMTHRSRLDPNRWKKRVIAGGTSLLGLSETAEVVYGESKFREKKKKAHKRKSHKKHKRR</sequence>
<name>A0A345MP95_9VIRU</name>
<accession>A0A345MP95</accession>
<dbReference type="KEGG" id="vg:80521743"/>
<protein>
    <submittedName>
        <fullName evidence="2">Esterase/lipase</fullName>
    </submittedName>
</protein>
<dbReference type="EMBL" id="MH616678">
    <property type="protein sequence ID" value="AXH73195.1"/>
    <property type="molecule type" value="Genomic_DNA"/>
</dbReference>
<evidence type="ECO:0000313" key="2">
    <source>
        <dbReference type="EMBL" id="AXH73195.1"/>
    </source>
</evidence>
<evidence type="ECO:0000256" key="1">
    <source>
        <dbReference type="SAM" id="MobiDB-lite"/>
    </source>
</evidence>
<feature type="region of interest" description="Disordered" evidence="1">
    <location>
        <begin position="199"/>
        <end position="222"/>
    </location>
</feature>
<dbReference type="Proteomes" id="UP000276259">
    <property type="component" value="Segment"/>
</dbReference>
<reference evidence="2 3" key="1">
    <citation type="submission" date="2018-07" db="EMBL/GenBank/DDBJ databases">
        <title>Uncovering a Universe of Circular DNA Viruses in Animal Metagenomes.</title>
        <authorList>
            <person name="Tisza M."/>
            <person name="Buck C."/>
            <person name="Pastrana D."/>
            <person name="Welch N."/>
            <person name="Peretti A."/>
        </authorList>
    </citation>
    <scope>NUCLEOTIDE SEQUENCE [LARGE SCALE GENOMIC DNA]</scope>
    <source>
        <strain evidence="2">Ctdc18</strain>
    </source>
</reference>
<proteinExistence type="predicted"/>